<organism evidence="1 3">
    <name type="scientific">Dreissena polymorpha</name>
    <name type="common">Zebra mussel</name>
    <name type="synonym">Mytilus polymorpha</name>
    <dbReference type="NCBI Taxonomy" id="45954"/>
    <lineage>
        <taxon>Eukaryota</taxon>
        <taxon>Metazoa</taxon>
        <taxon>Spiralia</taxon>
        <taxon>Lophotrochozoa</taxon>
        <taxon>Mollusca</taxon>
        <taxon>Bivalvia</taxon>
        <taxon>Autobranchia</taxon>
        <taxon>Heteroconchia</taxon>
        <taxon>Euheterodonta</taxon>
        <taxon>Imparidentia</taxon>
        <taxon>Neoheterodontei</taxon>
        <taxon>Myida</taxon>
        <taxon>Dreissenoidea</taxon>
        <taxon>Dreissenidae</taxon>
        <taxon>Dreissena</taxon>
    </lineage>
</organism>
<dbReference type="AlphaFoldDB" id="A0A9D4DWX4"/>
<keyword evidence="3" id="KW-1185">Reference proteome</keyword>
<evidence type="ECO:0000313" key="2">
    <source>
        <dbReference type="EMBL" id="KAH3849542.1"/>
    </source>
</evidence>
<sequence>MQGYDRSISTDYCLSTLNTVPIVNELEIRKLTFFGQICRLNPKYLAKDIFNNRLIRHIELEGQCIGYIPDAYRILQKYDLMNVLRSYVQDGNFPTKREWKKIVERKVVMNITNEIQSRIKGNDQWGVTVHVIDSNNYSPLWRVAKDNPRIINVCKTILNSIGMFVSRQYVRECRHCCLKTVNLVIHKLCYCHLLEDKRKHLWTTLIECIGITEFSRFIHLSGLEQSASLLKMISETVDSYFVHFKLCKAAVCILN</sequence>
<dbReference type="EMBL" id="JAIWYP010000003">
    <property type="protein sequence ID" value="KAH3849542.1"/>
    <property type="molecule type" value="Genomic_DNA"/>
</dbReference>
<reference evidence="1" key="2">
    <citation type="submission" date="2020-11" db="EMBL/GenBank/DDBJ databases">
        <authorList>
            <person name="McCartney M.A."/>
            <person name="Auch B."/>
            <person name="Kono T."/>
            <person name="Mallez S."/>
            <person name="Becker A."/>
            <person name="Gohl D.M."/>
            <person name="Silverstein K.A.T."/>
            <person name="Koren S."/>
            <person name="Bechman K.B."/>
            <person name="Herman A."/>
            <person name="Abrahante J.E."/>
            <person name="Garbe J."/>
        </authorList>
    </citation>
    <scope>NUCLEOTIDE SEQUENCE</scope>
    <source>
        <strain evidence="1">Duluth1</strain>
        <tissue evidence="1">Whole animal</tissue>
    </source>
</reference>
<proteinExistence type="predicted"/>
<evidence type="ECO:0000313" key="3">
    <source>
        <dbReference type="Proteomes" id="UP000828390"/>
    </source>
</evidence>
<dbReference type="EMBL" id="JAIWYP010000010">
    <property type="protein sequence ID" value="KAH3755512.1"/>
    <property type="molecule type" value="Genomic_DNA"/>
</dbReference>
<protein>
    <submittedName>
        <fullName evidence="1">Uncharacterized protein</fullName>
    </submittedName>
</protein>
<name>A0A9D4DWX4_DREPO</name>
<accession>A0A9D4DWX4</accession>
<gene>
    <name evidence="2" type="ORF">DPMN_091945</name>
    <name evidence="1" type="ORF">DPMN_190208</name>
</gene>
<reference evidence="1" key="1">
    <citation type="journal article" date="2019" name="bioRxiv">
        <title>The Genome of the Zebra Mussel, Dreissena polymorpha: A Resource for Invasive Species Research.</title>
        <authorList>
            <person name="McCartney M.A."/>
            <person name="Auch B."/>
            <person name="Kono T."/>
            <person name="Mallez S."/>
            <person name="Zhang Y."/>
            <person name="Obille A."/>
            <person name="Becker A."/>
            <person name="Abrahante J.E."/>
            <person name="Garbe J."/>
            <person name="Badalamenti J.P."/>
            <person name="Herman A."/>
            <person name="Mangelson H."/>
            <person name="Liachko I."/>
            <person name="Sullivan S."/>
            <person name="Sone E.D."/>
            <person name="Koren S."/>
            <person name="Silverstein K.A.T."/>
            <person name="Beckman K.B."/>
            <person name="Gohl D.M."/>
        </authorList>
    </citation>
    <scope>NUCLEOTIDE SEQUENCE</scope>
    <source>
        <strain evidence="1">Duluth1</strain>
        <tissue evidence="1">Whole animal</tissue>
    </source>
</reference>
<comment type="caution">
    <text evidence="1">The sequence shown here is derived from an EMBL/GenBank/DDBJ whole genome shotgun (WGS) entry which is preliminary data.</text>
</comment>
<evidence type="ECO:0000313" key="1">
    <source>
        <dbReference type="EMBL" id="KAH3755512.1"/>
    </source>
</evidence>
<dbReference type="Proteomes" id="UP000828390">
    <property type="component" value="Unassembled WGS sequence"/>
</dbReference>